<reference evidence="12" key="1">
    <citation type="submission" date="2024-06" db="EMBL/GenBank/DDBJ databases">
        <title>Draft Genome Sequence of Deinococcus sonorensis Type Strain KR-87, a Biofilm Producing Representative of the Genus Deinococcus.</title>
        <authorList>
            <person name="Boren L.S."/>
            <person name="Grosso R.A."/>
            <person name="Hugenberg-Cox A.N."/>
            <person name="Hill J.T.E."/>
            <person name="Albert C.M."/>
            <person name="Tuohy J.M."/>
        </authorList>
    </citation>
    <scope>NUCLEOTIDE SEQUENCE</scope>
    <source>
        <strain evidence="12">KR-87</strain>
    </source>
</reference>
<feature type="site" description="Interaction with DNA" evidence="8">
    <location>
        <position position="316"/>
    </location>
</feature>
<dbReference type="PROSITE" id="PS50880">
    <property type="entry name" value="TOPRIM"/>
    <property type="match status" value="1"/>
</dbReference>
<dbReference type="SUPFAM" id="SSF56712">
    <property type="entry name" value="Prokaryotic type I DNA topoisomerase"/>
    <property type="match status" value="1"/>
</dbReference>
<evidence type="ECO:0000259" key="10">
    <source>
        <dbReference type="PROSITE" id="PS50880"/>
    </source>
</evidence>
<dbReference type="GO" id="GO:0003917">
    <property type="term" value="F:DNA topoisomerase type I (single strand cut, ATP-independent) activity"/>
    <property type="evidence" value="ECO:0007669"/>
    <property type="project" value="UniProtKB-UniRule"/>
</dbReference>
<evidence type="ECO:0000256" key="4">
    <source>
        <dbReference type="ARBA" id="ARBA00022842"/>
    </source>
</evidence>
<evidence type="ECO:0000256" key="8">
    <source>
        <dbReference type="HAMAP-Rule" id="MF_00952"/>
    </source>
</evidence>
<dbReference type="Pfam" id="PF01131">
    <property type="entry name" value="Topoisom_bac"/>
    <property type="match status" value="1"/>
</dbReference>
<feature type="region of interest" description="Interaction with DNA" evidence="8">
    <location>
        <begin position="174"/>
        <end position="179"/>
    </location>
</feature>
<dbReference type="KEGG" id="dsc:ABOD76_17750"/>
<feature type="region of interest" description="Disordered" evidence="9">
    <location>
        <begin position="629"/>
        <end position="669"/>
    </location>
</feature>
<comment type="similarity">
    <text evidence="2 8">Belongs to the type IA topoisomerase family.</text>
</comment>
<evidence type="ECO:0000256" key="6">
    <source>
        <dbReference type="ARBA" id="ARBA00023125"/>
    </source>
</evidence>
<evidence type="ECO:0000256" key="3">
    <source>
        <dbReference type="ARBA" id="ARBA00022723"/>
    </source>
</evidence>
<keyword evidence="3" id="KW-0479">Metal-binding</keyword>
<comment type="catalytic activity">
    <reaction evidence="1 8">
        <text>ATP-independent breakage of single-stranded DNA, followed by passage and rejoining.</text>
        <dbReference type="EC" id="5.6.2.1"/>
    </reaction>
</comment>
<keyword evidence="6 8" id="KW-0238">DNA-binding</keyword>
<dbReference type="PROSITE" id="PS00396">
    <property type="entry name" value="TOPO_IA_1"/>
    <property type="match status" value="1"/>
</dbReference>
<dbReference type="InterPro" id="IPR013824">
    <property type="entry name" value="Topo_IA_cen_sub1"/>
</dbReference>
<proteinExistence type="inferred from homology"/>
<dbReference type="Gene3D" id="1.10.460.10">
    <property type="entry name" value="Topoisomerase I, domain 2"/>
    <property type="match status" value="1"/>
</dbReference>
<dbReference type="InterPro" id="IPR023405">
    <property type="entry name" value="Topo_IA_core_domain"/>
</dbReference>
<feature type="site" description="Interaction with DNA" evidence="8">
    <location>
        <position position="166"/>
    </location>
</feature>
<dbReference type="SMART" id="SM00493">
    <property type="entry name" value="TOPRIM"/>
    <property type="match status" value="1"/>
</dbReference>
<dbReference type="CDD" id="cd00186">
    <property type="entry name" value="TOP1Ac"/>
    <property type="match status" value="1"/>
</dbReference>
<dbReference type="Pfam" id="PF01751">
    <property type="entry name" value="Toprim"/>
    <property type="match status" value="1"/>
</dbReference>
<dbReference type="InterPro" id="IPR006171">
    <property type="entry name" value="TOPRIM_dom"/>
</dbReference>
<evidence type="ECO:0000313" key="12">
    <source>
        <dbReference type="EMBL" id="XBV85260.1"/>
    </source>
</evidence>
<dbReference type="InterPro" id="IPR028612">
    <property type="entry name" value="Topoisom_1_IA"/>
</dbReference>
<dbReference type="Gene3D" id="3.40.50.140">
    <property type="match status" value="1"/>
</dbReference>
<evidence type="ECO:0000256" key="1">
    <source>
        <dbReference type="ARBA" id="ARBA00000213"/>
    </source>
</evidence>
<keyword evidence="7 8" id="KW-0413">Isomerase</keyword>
<name>A0AAU7UAN4_9DEIO</name>
<dbReference type="EMBL" id="CP158299">
    <property type="protein sequence ID" value="XBV85260.1"/>
    <property type="molecule type" value="Genomic_DNA"/>
</dbReference>
<feature type="compositionally biased region" description="Basic and acidic residues" evidence="9">
    <location>
        <begin position="453"/>
        <end position="466"/>
    </location>
</feature>
<dbReference type="SMART" id="SM00437">
    <property type="entry name" value="TOP1Ac"/>
    <property type="match status" value="1"/>
</dbReference>
<dbReference type="InterPro" id="IPR013497">
    <property type="entry name" value="Topo_IA_cen"/>
</dbReference>
<evidence type="ECO:0000256" key="7">
    <source>
        <dbReference type="ARBA" id="ARBA00023235"/>
    </source>
</evidence>
<dbReference type="GO" id="GO:0006265">
    <property type="term" value="P:DNA topological change"/>
    <property type="evidence" value="ECO:0007669"/>
    <property type="project" value="UniProtKB-UniRule"/>
</dbReference>
<evidence type="ECO:0000259" key="11">
    <source>
        <dbReference type="PROSITE" id="PS52039"/>
    </source>
</evidence>
<dbReference type="PROSITE" id="PS52039">
    <property type="entry name" value="TOPO_IA_2"/>
    <property type="match status" value="1"/>
</dbReference>
<dbReference type="GO" id="GO:0046872">
    <property type="term" value="F:metal ion binding"/>
    <property type="evidence" value="ECO:0007669"/>
    <property type="project" value="UniProtKB-KW"/>
</dbReference>
<dbReference type="Gene3D" id="1.10.290.10">
    <property type="entry name" value="Topoisomerase I, domain 4"/>
    <property type="match status" value="1"/>
</dbReference>
<dbReference type="InterPro" id="IPR003601">
    <property type="entry name" value="Topo_IA_2"/>
</dbReference>
<dbReference type="EC" id="5.6.2.1" evidence="8"/>
<feature type="site" description="Interaction with DNA" evidence="8">
    <location>
        <position position="150"/>
    </location>
</feature>
<protein>
    <recommendedName>
        <fullName evidence="8">DNA topoisomerase 1</fullName>
        <ecNumber evidence="8">5.6.2.1</ecNumber>
    </recommendedName>
    <alternativeName>
        <fullName evidence="8">DNA topoisomerase I</fullName>
    </alternativeName>
</protein>
<dbReference type="CDD" id="cd03363">
    <property type="entry name" value="TOPRIM_TopoIA_TopoI"/>
    <property type="match status" value="1"/>
</dbReference>
<evidence type="ECO:0000256" key="2">
    <source>
        <dbReference type="ARBA" id="ARBA00009446"/>
    </source>
</evidence>
<feature type="active site" description="O-(5'-phospho-DNA)-tyrosine intermediate" evidence="8">
    <location>
        <position position="314"/>
    </location>
</feature>
<dbReference type="PANTHER" id="PTHR42785">
    <property type="entry name" value="DNA TOPOISOMERASE, TYPE IA, CORE"/>
    <property type="match status" value="1"/>
</dbReference>
<dbReference type="InterPro" id="IPR013826">
    <property type="entry name" value="Topo_IA_cen_sub3"/>
</dbReference>
<feature type="domain" description="Toprim" evidence="10">
    <location>
        <begin position="2"/>
        <end position="126"/>
    </location>
</feature>
<comment type="subunit">
    <text evidence="8">Monomer.</text>
</comment>
<feature type="region of interest" description="Disordered" evidence="9">
    <location>
        <begin position="431"/>
        <end position="473"/>
    </location>
</feature>
<gene>
    <name evidence="8 12" type="primary">topA</name>
    <name evidence="12" type="ORF">ABOD76_17750</name>
</gene>
<comment type="function">
    <text evidence="8">Releases the supercoiling and torsional tension of DNA, which is introduced during the DNA replication and transcription, by transiently cleaving and rejoining one strand of the DNA duplex. Introduces a single-strand break via transesterification at a target site in duplex DNA. The scissile phosphodiester is attacked by the catalytic tyrosine of the enzyme, resulting in the formation of a DNA-(5'-phosphotyrosyl)-enzyme intermediate and the expulsion of a 3'-OH DNA strand. The free DNA strand then undergoes passage around the unbroken strand, thus removing DNA supercoils. Finally, in the religation step, the DNA 3'-OH attacks the covalent intermediate to expel the active-site tyrosine and restore the DNA phosphodiester backbone.</text>
</comment>
<evidence type="ECO:0000256" key="9">
    <source>
        <dbReference type="SAM" id="MobiDB-lite"/>
    </source>
</evidence>
<feature type="region of interest" description="Disordered" evidence="9">
    <location>
        <begin position="322"/>
        <end position="363"/>
    </location>
</feature>
<feature type="site" description="Interaction with DNA" evidence="8">
    <location>
        <position position="154"/>
    </location>
</feature>
<organism evidence="12">
    <name type="scientific">Deinococcus sonorensis KR-87</name>
    <dbReference type="NCBI Taxonomy" id="694439"/>
    <lineage>
        <taxon>Bacteria</taxon>
        <taxon>Thermotogati</taxon>
        <taxon>Deinococcota</taxon>
        <taxon>Deinococci</taxon>
        <taxon>Deinococcales</taxon>
        <taxon>Deinococcaceae</taxon>
        <taxon>Deinococcus</taxon>
    </lineage>
</organism>
<dbReference type="InterPro" id="IPR000380">
    <property type="entry name" value="Topo_IA"/>
</dbReference>
<dbReference type="NCBIfam" id="TIGR01051">
    <property type="entry name" value="topA_bact"/>
    <property type="match status" value="1"/>
</dbReference>
<keyword evidence="5 8" id="KW-0799">Topoisomerase</keyword>
<keyword evidence="4" id="KW-0460">Magnesium</keyword>
<dbReference type="Gene3D" id="2.70.20.10">
    <property type="entry name" value="Topoisomerase I, domain 3"/>
    <property type="match status" value="1"/>
</dbReference>
<sequence length="669" mass="72532">MTTLVLVESPSKARKIAAYLGQGYQVRASLGHVRDLPAKKEDVPARYAKEPWARLGVDVAHGFRPLYVIPKAKAGVVKELRQAAERAGRVILATDGDREGESIAWHLAQLLGLKDPERMVFHEITPDAIRQAVAHTRPLDYRLVGAAETRRVLDRLSGYGASPLLWDAIGPGLSAGRVQSAALALLAQREHARLNFVAAAFWRVTARIGQPTFTAAVTHVNGQALATPKDFGPDGTVNPGVLLMTPEQAEKLVAFLKARPAAVQSVEATPFSTRPPAPFTTSTLQQAASIQLKLAPKQTMDEAQRLYEGGFITYMRTDSPGLSDEATRAARAAAQAAHGPDSVPERPRTYAPKTSTAQEAHEAIRPTGRAFRTPAETGLAGTQADLYDLIYRRTVASQMTDLRGTRTQVTLAVGRVTLGASGRVITDPGFTRAYQDEEPDPDEQALPPIQAGEMHDVRDASAERRTTPAPRRYSEASLVRALERQGVGRPSTFASILSTLATRGYTTVRQRQLVVTWLGLLVTQYLGRSAPDLVDPAFTAKMEADLDRIAEGQLTRLECLTGTWTDSLDPTFRRAPRDAPTLALPKLPGVVVGVRGGQPTLFGDGRLATLPPDLLPEDLTPELAQALLAGERVPARSRRTPKADVPKGKRQRKARGEPHTPRTPRRSKG</sequence>
<accession>A0AAU7UAN4</accession>
<dbReference type="RefSeq" id="WP_350243297.1">
    <property type="nucleotide sequence ID" value="NZ_CP158299.1"/>
</dbReference>
<dbReference type="InterPro" id="IPR034149">
    <property type="entry name" value="TOPRIM_TopoI"/>
</dbReference>
<feature type="site" description="Interaction with DNA" evidence="8">
    <location>
        <position position="151"/>
    </location>
</feature>
<dbReference type="PANTHER" id="PTHR42785:SF1">
    <property type="entry name" value="DNA TOPOISOMERASE"/>
    <property type="match status" value="1"/>
</dbReference>
<feature type="domain" description="Topo IA-type catalytic" evidence="11">
    <location>
        <begin position="140"/>
        <end position="572"/>
    </location>
</feature>
<dbReference type="SMART" id="SM00436">
    <property type="entry name" value="TOP1Bc"/>
    <property type="match status" value="1"/>
</dbReference>
<dbReference type="InterPro" id="IPR023406">
    <property type="entry name" value="Topo_IA_AS"/>
</dbReference>
<evidence type="ECO:0000256" key="5">
    <source>
        <dbReference type="ARBA" id="ARBA00023029"/>
    </source>
</evidence>
<dbReference type="InterPro" id="IPR005733">
    <property type="entry name" value="TopoI_bac-type"/>
</dbReference>
<dbReference type="AlphaFoldDB" id="A0AAU7UAN4"/>
<feature type="site" description="Interaction with DNA" evidence="8">
    <location>
        <position position="32"/>
    </location>
</feature>
<dbReference type="PRINTS" id="PR00417">
    <property type="entry name" value="PRTPISMRASEI"/>
</dbReference>
<dbReference type="InterPro" id="IPR003602">
    <property type="entry name" value="Topo_IA_DNA-bd_dom"/>
</dbReference>
<dbReference type="GO" id="GO:0003677">
    <property type="term" value="F:DNA binding"/>
    <property type="evidence" value="ECO:0007669"/>
    <property type="project" value="UniProtKB-KW"/>
</dbReference>
<dbReference type="InterPro" id="IPR013825">
    <property type="entry name" value="Topo_IA_cen_sub2"/>
</dbReference>
<feature type="site" description="Interaction with DNA" evidence="8">
    <location>
        <position position="503"/>
    </location>
</feature>
<dbReference type="HAMAP" id="MF_00952">
    <property type="entry name" value="Topoisom_1_prok"/>
    <property type="match status" value="1"/>
</dbReference>
<feature type="site" description="Interaction with DNA" evidence="8">
    <location>
        <position position="159"/>
    </location>
</feature>